<feature type="domain" description="Helicase ATP-binding" evidence="17">
    <location>
        <begin position="31"/>
        <end position="164"/>
    </location>
</feature>
<keyword evidence="5 13" id="KW-0227">DNA damage</keyword>
<comment type="subunit">
    <text evidence="11 13 14">Forms a heterotetramer with UvrA during the search for lesions. Interacts with UvrC in an incision complex.</text>
</comment>
<evidence type="ECO:0000256" key="6">
    <source>
        <dbReference type="ARBA" id="ARBA00022769"/>
    </source>
</evidence>
<dbReference type="FunFam" id="3.40.50.300:FF:000477">
    <property type="entry name" value="UvrABC system protein B"/>
    <property type="match status" value="1"/>
</dbReference>
<dbReference type="GO" id="GO:0005737">
    <property type="term" value="C:cytoplasm"/>
    <property type="evidence" value="ECO:0007669"/>
    <property type="project" value="UniProtKB-SubCell"/>
</dbReference>
<dbReference type="RefSeq" id="WP_057917369.1">
    <property type="nucleotide sequence ID" value="NZ_CP011129.1"/>
</dbReference>
<evidence type="ECO:0000259" key="17">
    <source>
        <dbReference type="PROSITE" id="PS51192"/>
    </source>
</evidence>
<comment type="subcellular location">
    <subcellularLocation>
        <location evidence="1 13 14">Cytoplasm</location>
    </subcellularLocation>
</comment>
<keyword evidence="15" id="KW-0175">Coiled coil</keyword>
<evidence type="ECO:0000256" key="4">
    <source>
        <dbReference type="ARBA" id="ARBA00022741"/>
    </source>
</evidence>
<evidence type="ECO:0000256" key="1">
    <source>
        <dbReference type="ARBA" id="ARBA00004496"/>
    </source>
</evidence>
<dbReference type="InterPro" id="IPR024759">
    <property type="entry name" value="UvrB_YAD/RRR_dom"/>
</dbReference>
<accession>A0A0S2F8K9</accession>
<keyword evidence="9 13" id="KW-0234">DNA repair</keyword>
<dbReference type="Proteomes" id="UP000060787">
    <property type="component" value="Chromosome"/>
</dbReference>
<dbReference type="Gene3D" id="6.10.140.240">
    <property type="match status" value="1"/>
</dbReference>
<name>A0A0S2F8K9_LYSAN</name>
<evidence type="ECO:0000256" key="2">
    <source>
        <dbReference type="ARBA" id="ARBA00008533"/>
    </source>
</evidence>
<protein>
    <recommendedName>
        <fullName evidence="12 13">UvrABC system protein B</fullName>
        <shortName evidence="13">Protein UvrB</shortName>
    </recommendedName>
    <alternativeName>
        <fullName evidence="13">Excinuclease ABC subunit B</fullName>
    </alternativeName>
</protein>
<dbReference type="EMBL" id="CP011129">
    <property type="protein sequence ID" value="ALN79897.1"/>
    <property type="molecule type" value="Genomic_DNA"/>
</dbReference>
<dbReference type="Pfam" id="PF00271">
    <property type="entry name" value="Helicase_C"/>
    <property type="match status" value="1"/>
</dbReference>
<evidence type="ECO:0000313" key="20">
    <source>
        <dbReference type="Proteomes" id="UP000060787"/>
    </source>
</evidence>
<dbReference type="GO" id="GO:0009381">
    <property type="term" value="F:excinuclease ABC activity"/>
    <property type="evidence" value="ECO:0007669"/>
    <property type="project" value="UniProtKB-UniRule"/>
</dbReference>
<dbReference type="GO" id="GO:0003677">
    <property type="term" value="F:DNA binding"/>
    <property type="evidence" value="ECO:0007669"/>
    <property type="project" value="UniProtKB-UniRule"/>
</dbReference>
<evidence type="ECO:0000256" key="9">
    <source>
        <dbReference type="ARBA" id="ARBA00023204"/>
    </source>
</evidence>
<feature type="domain" description="Helicase C-terminal" evidence="18">
    <location>
        <begin position="436"/>
        <end position="589"/>
    </location>
</feature>
<evidence type="ECO:0000256" key="13">
    <source>
        <dbReference type="HAMAP-Rule" id="MF_00204"/>
    </source>
</evidence>
<keyword evidence="8 13" id="KW-0267">Excision nuclease</keyword>
<dbReference type="CDD" id="cd17916">
    <property type="entry name" value="DEXHc_UvrB"/>
    <property type="match status" value="1"/>
</dbReference>
<dbReference type="Pfam" id="PF12344">
    <property type="entry name" value="UvrB"/>
    <property type="match status" value="1"/>
</dbReference>
<dbReference type="KEGG" id="laq:GLA29479_4260"/>
<sequence length="676" mass="76305">MDDSAQSPGFQLVAPYSPAGDQPQAIERLIQGFDNGLAQQTLLGVTGSGKTYTVANVIQAVQKPTLVMAPNKTLAAQLYGEFKAFFPHNAVEYFVSYYDYYQPEAYVPSSDTFIEKDSSVNEHIEQMRLSATKALLERRDAIIVCTVSAIYGLGDPNEYFRMVLHMVRGERIDQRELIRRLTEMQYTRNDTELRRATYRVRGEVIDVHPAESDSEALRVELFDGEIENLTLFDPLTGETLSKVPRYTIYPGSHYVTTRRTVLDAIETIKDELRERLELLYAQNRLVEAQRLAQRTQFDLEMLAEVGYCNGIENYSRHLSGHMPGEPPPCLFDYLPPDALLVIDESHVTIPQIGAMYKGDRSRKETLVEFGFRLPSALDNRPLKFEEWEGRSPRSIFVSATPGPYELRKSEGQVTELVVRPTGLIDPEVEIRPVATQVDDVLGEIRERVAMGDRVLITTLTKRMSENLTEYLAEHGVKVRYLHSDIDTVERVEIIRDLRLGKFDVLVGINLLREGLDMPEVSLVAILDADKEGFLRSAGSLIQTIGRAARNLRGKAILYADRVTNSMQKAIEETDRRRHKQVEYNTEHGITPKSVSKTIVDVMEGARVDPDGLKARGKGRKVADEAADYAALSPSQFAARIKALEQQMYQHARDLEFEEAAAVRDQLRRLKDAGFAA</sequence>
<dbReference type="SUPFAM" id="SSF52540">
    <property type="entry name" value="P-loop containing nucleoside triphosphate hydrolases"/>
    <property type="match status" value="2"/>
</dbReference>
<keyword evidence="7 13" id="KW-0067">ATP-binding</keyword>
<dbReference type="PANTHER" id="PTHR24029">
    <property type="entry name" value="UVRABC SYSTEM PROTEIN B"/>
    <property type="match status" value="1"/>
</dbReference>
<evidence type="ECO:0000256" key="15">
    <source>
        <dbReference type="SAM" id="Coils"/>
    </source>
</evidence>
<dbReference type="GO" id="GO:0016887">
    <property type="term" value="F:ATP hydrolysis activity"/>
    <property type="evidence" value="ECO:0007669"/>
    <property type="project" value="InterPro"/>
</dbReference>
<dbReference type="PROSITE" id="PS51194">
    <property type="entry name" value="HELICASE_CTER"/>
    <property type="match status" value="1"/>
</dbReference>
<keyword evidence="10 13" id="KW-0742">SOS response</keyword>
<dbReference type="InterPro" id="IPR014001">
    <property type="entry name" value="Helicase_ATP-bd"/>
</dbReference>
<evidence type="ECO:0000313" key="19">
    <source>
        <dbReference type="EMBL" id="ALN79897.1"/>
    </source>
</evidence>
<dbReference type="CDD" id="cd18790">
    <property type="entry name" value="SF2_C_UvrB"/>
    <property type="match status" value="1"/>
</dbReference>
<comment type="domain">
    <text evidence="13">The beta-hairpin motif is involved in DNA binding.</text>
</comment>
<evidence type="ECO:0000256" key="7">
    <source>
        <dbReference type="ARBA" id="ARBA00022840"/>
    </source>
</evidence>
<keyword evidence="3 13" id="KW-0963">Cytoplasm</keyword>
<keyword evidence="19" id="KW-0378">Hydrolase</keyword>
<dbReference type="PROSITE" id="PS50151">
    <property type="entry name" value="UVR"/>
    <property type="match status" value="1"/>
</dbReference>
<evidence type="ECO:0000256" key="11">
    <source>
        <dbReference type="ARBA" id="ARBA00026033"/>
    </source>
</evidence>
<dbReference type="Pfam" id="PF02151">
    <property type="entry name" value="UVR"/>
    <property type="match status" value="1"/>
</dbReference>
<dbReference type="Gene3D" id="4.10.860.10">
    <property type="entry name" value="UVR domain"/>
    <property type="match status" value="1"/>
</dbReference>
<feature type="short sequence motif" description="Beta-hairpin" evidence="13">
    <location>
        <begin position="97"/>
        <end position="120"/>
    </location>
</feature>
<dbReference type="InterPro" id="IPR036876">
    <property type="entry name" value="UVR_dom_sf"/>
</dbReference>
<dbReference type="InterPro" id="IPR006935">
    <property type="entry name" value="Helicase/UvrB_N"/>
</dbReference>
<keyword evidence="20" id="KW-1185">Reference proteome</keyword>
<dbReference type="AlphaFoldDB" id="A0A0S2F8K9"/>
<comment type="similarity">
    <text evidence="2 13 14">Belongs to the UvrB family.</text>
</comment>
<evidence type="ECO:0000256" key="10">
    <source>
        <dbReference type="ARBA" id="ARBA00023236"/>
    </source>
</evidence>
<keyword evidence="6 13" id="KW-0228">DNA excision</keyword>
<dbReference type="GO" id="GO:0005524">
    <property type="term" value="F:ATP binding"/>
    <property type="evidence" value="ECO:0007669"/>
    <property type="project" value="UniProtKB-UniRule"/>
</dbReference>
<evidence type="ECO:0000259" key="16">
    <source>
        <dbReference type="PROSITE" id="PS50151"/>
    </source>
</evidence>
<reference evidence="19 20" key="1">
    <citation type="journal article" date="2015" name="BMC Genomics">
        <title>Comparative genomics and metabolic profiling of the genus Lysobacter.</title>
        <authorList>
            <person name="de Bruijn I."/>
            <person name="Cheng X."/>
            <person name="de Jager V."/>
            <person name="Exposito R.G."/>
            <person name="Watrous J."/>
            <person name="Patel N."/>
            <person name="Postma J."/>
            <person name="Dorrestein P.C."/>
            <person name="Kobayashi D."/>
            <person name="Raaijmakers J.M."/>
        </authorList>
    </citation>
    <scope>NUCLEOTIDE SEQUENCE [LARGE SCALE GENOMIC DNA]</scope>
    <source>
        <strain evidence="19 20">76</strain>
    </source>
</reference>
<dbReference type="SMART" id="SM00487">
    <property type="entry name" value="DEXDc"/>
    <property type="match status" value="1"/>
</dbReference>
<dbReference type="eggNOG" id="COG0556">
    <property type="taxonomic scope" value="Bacteria"/>
</dbReference>
<feature type="domain" description="UVR" evidence="16">
    <location>
        <begin position="637"/>
        <end position="672"/>
    </location>
</feature>
<dbReference type="GO" id="GO:0009432">
    <property type="term" value="P:SOS response"/>
    <property type="evidence" value="ECO:0007669"/>
    <property type="project" value="UniProtKB-UniRule"/>
</dbReference>
<dbReference type="InterPro" id="IPR004807">
    <property type="entry name" value="UvrB"/>
</dbReference>
<dbReference type="PROSITE" id="PS51192">
    <property type="entry name" value="HELICASE_ATP_BIND_1"/>
    <property type="match status" value="1"/>
</dbReference>
<keyword evidence="4 13" id="KW-0547">Nucleotide-binding</keyword>
<dbReference type="PATRIC" id="fig|84531.7.peg.4164"/>
<dbReference type="InterPro" id="IPR041471">
    <property type="entry name" value="UvrB_inter"/>
</dbReference>
<feature type="coiled-coil region" evidence="15">
    <location>
        <begin position="262"/>
        <end position="289"/>
    </location>
</feature>
<evidence type="ECO:0000259" key="18">
    <source>
        <dbReference type="PROSITE" id="PS51194"/>
    </source>
</evidence>
<dbReference type="InterPro" id="IPR001943">
    <property type="entry name" value="UVR_dom"/>
</dbReference>
<evidence type="ECO:0000256" key="5">
    <source>
        <dbReference type="ARBA" id="ARBA00022763"/>
    </source>
</evidence>
<evidence type="ECO:0000256" key="14">
    <source>
        <dbReference type="RuleBase" id="RU003587"/>
    </source>
</evidence>
<dbReference type="STRING" id="84531.LA76x_1742"/>
<dbReference type="SUPFAM" id="SSF46600">
    <property type="entry name" value="C-terminal UvrC-binding domain of UvrB"/>
    <property type="match status" value="1"/>
</dbReference>
<dbReference type="SMART" id="SM00490">
    <property type="entry name" value="HELICc"/>
    <property type="match status" value="1"/>
</dbReference>
<dbReference type="GO" id="GO:0006289">
    <property type="term" value="P:nucleotide-excision repair"/>
    <property type="evidence" value="ECO:0007669"/>
    <property type="project" value="UniProtKB-UniRule"/>
</dbReference>
<dbReference type="InterPro" id="IPR027417">
    <property type="entry name" value="P-loop_NTPase"/>
</dbReference>
<organism evidence="19 20">
    <name type="scientific">Lysobacter antibioticus</name>
    <dbReference type="NCBI Taxonomy" id="84531"/>
    <lineage>
        <taxon>Bacteria</taxon>
        <taxon>Pseudomonadati</taxon>
        <taxon>Pseudomonadota</taxon>
        <taxon>Gammaproteobacteria</taxon>
        <taxon>Lysobacterales</taxon>
        <taxon>Lysobacteraceae</taxon>
        <taxon>Lysobacter</taxon>
    </lineage>
</organism>
<dbReference type="GO" id="GO:0009380">
    <property type="term" value="C:excinuclease repair complex"/>
    <property type="evidence" value="ECO:0007669"/>
    <property type="project" value="InterPro"/>
</dbReference>
<dbReference type="PANTHER" id="PTHR24029:SF0">
    <property type="entry name" value="UVRABC SYSTEM PROTEIN B"/>
    <property type="match status" value="1"/>
</dbReference>
<dbReference type="Pfam" id="PF17757">
    <property type="entry name" value="UvrB_inter"/>
    <property type="match status" value="1"/>
</dbReference>
<dbReference type="InterPro" id="IPR001650">
    <property type="entry name" value="Helicase_C-like"/>
</dbReference>
<feature type="binding site" evidence="13">
    <location>
        <begin position="44"/>
        <end position="51"/>
    </location>
    <ligand>
        <name>ATP</name>
        <dbReference type="ChEBI" id="CHEBI:30616"/>
    </ligand>
</feature>
<dbReference type="NCBIfam" id="TIGR00631">
    <property type="entry name" value="uvrb"/>
    <property type="match status" value="1"/>
</dbReference>
<gene>
    <name evidence="13 19" type="primary">uvrB</name>
    <name evidence="19" type="ORF">LA76x_1742</name>
</gene>
<comment type="function">
    <text evidence="13">The UvrABC repair system catalyzes the recognition and processing of DNA lesions. A damage recognition complex composed of 2 UvrA and 2 UvrB subunits scans DNA for abnormalities. Upon binding of the UvrA(2)B(2) complex to a putative damaged site, the DNA wraps around one UvrB monomer. DNA wrap is dependent on ATP binding by UvrB and probably causes local melting of the DNA helix, facilitating insertion of UvrB beta-hairpin between the DNA strands. Then UvrB probes one DNA strand for the presence of a lesion. If a lesion is found the UvrA subunits dissociate and the UvrB-DNA preincision complex is formed. This complex is subsequently bound by UvrC and the second UvrB is released. If no lesion is found, the DNA wraps around the other UvrB subunit that will check the other stand for damage.</text>
</comment>
<evidence type="ECO:0000256" key="3">
    <source>
        <dbReference type="ARBA" id="ARBA00022490"/>
    </source>
</evidence>
<dbReference type="Gene3D" id="3.40.50.300">
    <property type="entry name" value="P-loop containing nucleotide triphosphate hydrolases"/>
    <property type="match status" value="3"/>
</dbReference>
<dbReference type="HAMAP" id="MF_00204">
    <property type="entry name" value="UvrB"/>
    <property type="match status" value="1"/>
</dbReference>
<dbReference type="OrthoDB" id="9806651at2"/>
<dbReference type="Pfam" id="PF04851">
    <property type="entry name" value="ResIII"/>
    <property type="match status" value="1"/>
</dbReference>
<proteinExistence type="inferred from homology"/>
<evidence type="ECO:0000256" key="12">
    <source>
        <dbReference type="ARBA" id="ARBA00029504"/>
    </source>
</evidence>
<evidence type="ECO:0000256" key="8">
    <source>
        <dbReference type="ARBA" id="ARBA00022881"/>
    </source>
</evidence>
<dbReference type="NCBIfam" id="NF003673">
    <property type="entry name" value="PRK05298.1"/>
    <property type="match status" value="1"/>
</dbReference>
<dbReference type="KEGG" id="lab:LA76x_1742"/>